<proteinExistence type="predicted"/>
<name>A0A942UV12_9FIRM</name>
<evidence type="ECO:0000313" key="2">
    <source>
        <dbReference type="Proteomes" id="UP000724672"/>
    </source>
</evidence>
<organism evidence="1 2">
    <name type="scientific">Anaeromonas frigoriresistens</name>
    <dbReference type="NCBI Taxonomy" id="2683708"/>
    <lineage>
        <taxon>Bacteria</taxon>
        <taxon>Bacillati</taxon>
        <taxon>Bacillota</taxon>
        <taxon>Tissierellia</taxon>
        <taxon>Tissierellales</taxon>
        <taxon>Thermohalobacteraceae</taxon>
        <taxon>Anaeromonas</taxon>
    </lineage>
</organism>
<evidence type="ECO:0000313" key="1">
    <source>
        <dbReference type="EMBL" id="MBS4537386.1"/>
    </source>
</evidence>
<comment type="caution">
    <text evidence="1">The sequence shown here is derived from an EMBL/GenBank/DDBJ whole genome shotgun (WGS) entry which is preliminary data.</text>
</comment>
<dbReference type="AlphaFoldDB" id="A0A942UV12"/>
<keyword evidence="2" id="KW-1185">Reference proteome</keyword>
<gene>
    <name evidence="1" type="ORF">GOQ27_02870</name>
</gene>
<reference evidence="1" key="1">
    <citation type="submission" date="2019-12" db="EMBL/GenBank/DDBJ databases">
        <title>Clostridiaceae gen. nov. sp. nov., isolated from sediment in Xinjiang, China.</title>
        <authorList>
            <person name="Zhang R."/>
        </authorList>
    </citation>
    <scope>NUCLEOTIDE SEQUENCE</scope>
    <source>
        <strain evidence="1">D2Q-11</strain>
    </source>
</reference>
<protein>
    <submittedName>
        <fullName evidence="1">Uncharacterized protein</fullName>
    </submittedName>
</protein>
<dbReference type="Proteomes" id="UP000724672">
    <property type="component" value="Unassembled WGS sequence"/>
</dbReference>
<dbReference type="EMBL" id="WSFT01000016">
    <property type="protein sequence ID" value="MBS4537386.1"/>
    <property type="molecule type" value="Genomic_DNA"/>
</dbReference>
<sequence>MEYVRKGGYSKPTHPFLYSKELKRNINVDELTWGMIDPVLMIYTAVLASELKDMNTVKLKLIDTIFDTSINIAWI</sequence>
<dbReference type="RefSeq" id="WP_203365317.1">
    <property type="nucleotide sequence ID" value="NZ_WSFT01000016.1"/>
</dbReference>
<accession>A0A942UV12</accession>